<evidence type="ECO:0000256" key="1">
    <source>
        <dbReference type="ARBA" id="ARBA00006149"/>
    </source>
</evidence>
<dbReference type="RefSeq" id="WP_079261733.1">
    <property type="nucleotide sequence ID" value="NZ_CSVC01000041.1"/>
</dbReference>
<dbReference type="GO" id="GO:0008170">
    <property type="term" value="F:N-methyltransferase activity"/>
    <property type="evidence" value="ECO:0007669"/>
    <property type="project" value="UniProtKB-ARBA"/>
</dbReference>
<protein>
    <submittedName>
        <fullName evidence="6">Release factor glutamine methyltransferase</fullName>
        <ecNumber evidence="6">2.1.1.-</ecNumber>
    </submittedName>
</protein>
<dbReference type="Pfam" id="PF05175">
    <property type="entry name" value="MTS"/>
    <property type="match status" value="1"/>
</dbReference>
<sequence>MLIDHRVDSGIHVDSGVYVPQYDSALLRESMTKFFPPAGLSVADLCTGSGYLALAAATEGAAAVTALDVCPLAVECAQSNAQRVSADITVLQGDWLRAKEFGPFDLVLANPPYVPGDRHVLLDDVVPASAGTALAFHAGVSGRLVLDPLCTRAHELLGPHGVLLLVQSEFADVSQTVYALAATGLTAEIIAEQYVPFGPVMSARAPWLERMGRLDKGRRTERLVVIAGRRP</sequence>
<dbReference type="PANTHER" id="PTHR45875:SF1">
    <property type="entry name" value="METHYLTRANSFERASE N6AMT1"/>
    <property type="match status" value="1"/>
</dbReference>
<dbReference type="GO" id="GO:0035657">
    <property type="term" value="C:eRF1 methyltransferase complex"/>
    <property type="evidence" value="ECO:0007669"/>
    <property type="project" value="TreeGrafter"/>
</dbReference>
<dbReference type="EMBL" id="CSWP01000001">
    <property type="protein sequence ID" value="CPV36974.1"/>
    <property type="molecule type" value="Genomic_DNA"/>
</dbReference>
<dbReference type="GO" id="GO:0032259">
    <property type="term" value="P:methylation"/>
    <property type="evidence" value="ECO:0007669"/>
    <property type="project" value="UniProtKB-KW"/>
</dbReference>
<name>A0A0U0ZGT6_9MYCO</name>
<proteinExistence type="inferred from homology"/>
<dbReference type="SUPFAM" id="SSF53335">
    <property type="entry name" value="S-adenosyl-L-methionine-dependent methyltransferases"/>
    <property type="match status" value="1"/>
</dbReference>
<evidence type="ECO:0000256" key="4">
    <source>
        <dbReference type="ARBA" id="ARBA00022691"/>
    </source>
</evidence>
<dbReference type="NCBIfam" id="TIGR00537">
    <property type="entry name" value="hemK_rel_arch"/>
    <property type="match status" value="1"/>
</dbReference>
<dbReference type="PANTHER" id="PTHR45875">
    <property type="entry name" value="METHYLTRANSFERASE N6AMT1"/>
    <property type="match status" value="1"/>
</dbReference>
<evidence type="ECO:0000313" key="6">
    <source>
        <dbReference type="EMBL" id="CPV36974.1"/>
    </source>
</evidence>
<keyword evidence="3 6" id="KW-0808">Transferase</keyword>
<gene>
    <name evidence="6" type="primary">prmC_1</name>
    <name evidence="6" type="ORF">ERS075579_00853</name>
</gene>
<keyword evidence="4" id="KW-0949">S-adenosyl-L-methionine</keyword>
<accession>A0A0U0ZGT6</accession>
<dbReference type="Gene3D" id="3.40.50.150">
    <property type="entry name" value="Vaccinia Virus protein VP39"/>
    <property type="match status" value="1"/>
</dbReference>
<dbReference type="GO" id="GO:0008757">
    <property type="term" value="F:S-adenosylmethionine-dependent methyltransferase activity"/>
    <property type="evidence" value="ECO:0007669"/>
    <property type="project" value="TreeGrafter"/>
</dbReference>
<feature type="domain" description="Methyltransferase small" evidence="5">
    <location>
        <begin position="24"/>
        <end position="118"/>
    </location>
</feature>
<keyword evidence="2 6" id="KW-0489">Methyltransferase</keyword>
<evidence type="ECO:0000256" key="2">
    <source>
        <dbReference type="ARBA" id="ARBA00022603"/>
    </source>
</evidence>
<dbReference type="EC" id="2.1.1.-" evidence="6"/>
<evidence type="ECO:0000313" key="7">
    <source>
        <dbReference type="Proteomes" id="UP000045782"/>
    </source>
</evidence>
<dbReference type="InterPro" id="IPR004557">
    <property type="entry name" value="PrmC-related"/>
</dbReference>
<dbReference type="PROSITE" id="PS00092">
    <property type="entry name" value="N6_MTASE"/>
    <property type="match status" value="1"/>
</dbReference>
<dbReference type="CDD" id="cd02440">
    <property type="entry name" value="AdoMet_MTases"/>
    <property type="match status" value="1"/>
</dbReference>
<comment type="similarity">
    <text evidence="1">Belongs to the eukaryotic/archaeal PrmC-related family.</text>
</comment>
<dbReference type="InterPro" id="IPR002052">
    <property type="entry name" value="DNA_methylase_N6_adenine_CS"/>
</dbReference>
<dbReference type="GO" id="GO:0003676">
    <property type="term" value="F:nucleic acid binding"/>
    <property type="evidence" value="ECO:0007669"/>
    <property type="project" value="InterPro"/>
</dbReference>
<evidence type="ECO:0000259" key="5">
    <source>
        <dbReference type="Pfam" id="PF05175"/>
    </source>
</evidence>
<dbReference type="InterPro" id="IPR007848">
    <property type="entry name" value="Small_mtfrase_dom"/>
</dbReference>
<dbReference type="InterPro" id="IPR029063">
    <property type="entry name" value="SAM-dependent_MTases_sf"/>
</dbReference>
<evidence type="ECO:0000256" key="3">
    <source>
        <dbReference type="ARBA" id="ARBA00022679"/>
    </source>
</evidence>
<dbReference type="AlphaFoldDB" id="A0A0U0ZGT6"/>
<organism evidence="6 7">
    <name type="scientific">Mycobacteroides abscessus</name>
    <dbReference type="NCBI Taxonomy" id="36809"/>
    <lineage>
        <taxon>Bacteria</taxon>
        <taxon>Bacillati</taxon>
        <taxon>Actinomycetota</taxon>
        <taxon>Actinomycetes</taxon>
        <taxon>Mycobacteriales</taxon>
        <taxon>Mycobacteriaceae</taxon>
        <taxon>Mycobacteroides</taxon>
    </lineage>
</organism>
<dbReference type="InterPro" id="IPR052190">
    <property type="entry name" value="Euk-Arch_PrmC-MTase"/>
</dbReference>
<dbReference type="GO" id="GO:0008276">
    <property type="term" value="F:protein methyltransferase activity"/>
    <property type="evidence" value="ECO:0007669"/>
    <property type="project" value="TreeGrafter"/>
</dbReference>
<reference evidence="6 7" key="1">
    <citation type="submission" date="2015-03" db="EMBL/GenBank/DDBJ databases">
        <authorList>
            <person name="Murphy D."/>
        </authorList>
    </citation>
    <scope>NUCLEOTIDE SEQUENCE [LARGE SCALE GENOMIC DNA]</scope>
    <source>
        <strain evidence="6 7">PAP088</strain>
    </source>
</reference>
<dbReference type="Proteomes" id="UP000045782">
    <property type="component" value="Unassembled WGS sequence"/>
</dbReference>